<name>A0A9X0B4G8_9EURO</name>
<dbReference type="InterPro" id="IPR001138">
    <property type="entry name" value="Zn2Cys6_DnaBD"/>
</dbReference>
<dbReference type="PROSITE" id="PS00463">
    <property type="entry name" value="ZN2_CY6_FUNGAL_1"/>
    <property type="match status" value="1"/>
</dbReference>
<dbReference type="AlphaFoldDB" id="A0A9X0B4G8"/>
<reference evidence="7" key="1">
    <citation type="submission" date="2022-12" db="EMBL/GenBank/DDBJ databases">
        <authorList>
            <person name="Petersen C."/>
        </authorList>
    </citation>
    <scope>NUCLEOTIDE SEQUENCE</scope>
    <source>
        <strain evidence="7">IBT 29677</strain>
    </source>
</reference>
<dbReference type="GO" id="GO:0003677">
    <property type="term" value="F:DNA binding"/>
    <property type="evidence" value="ECO:0007669"/>
    <property type="project" value="UniProtKB-KW"/>
</dbReference>
<dbReference type="EMBL" id="JAPZBU010000009">
    <property type="protein sequence ID" value="KAJ5387711.1"/>
    <property type="molecule type" value="Genomic_DNA"/>
</dbReference>
<dbReference type="PROSITE" id="PS50048">
    <property type="entry name" value="ZN2_CY6_FUNGAL_2"/>
    <property type="match status" value="1"/>
</dbReference>
<dbReference type="OrthoDB" id="4314040at2759"/>
<dbReference type="RefSeq" id="XP_056485509.1">
    <property type="nucleotide sequence ID" value="XM_056634889.1"/>
</dbReference>
<dbReference type="GO" id="GO:0000981">
    <property type="term" value="F:DNA-binding transcription factor activity, RNA polymerase II-specific"/>
    <property type="evidence" value="ECO:0007669"/>
    <property type="project" value="InterPro"/>
</dbReference>
<evidence type="ECO:0000256" key="4">
    <source>
        <dbReference type="ARBA" id="ARBA00023242"/>
    </source>
</evidence>
<reference evidence="7" key="2">
    <citation type="journal article" date="2023" name="IMA Fungus">
        <title>Comparative genomic study of the Penicillium genus elucidates a diverse pangenome and 15 lateral gene transfer events.</title>
        <authorList>
            <person name="Petersen C."/>
            <person name="Sorensen T."/>
            <person name="Nielsen M.R."/>
            <person name="Sondergaard T.E."/>
            <person name="Sorensen J.L."/>
            <person name="Fitzpatrick D.A."/>
            <person name="Frisvad J.C."/>
            <person name="Nielsen K.L."/>
        </authorList>
    </citation>
    <scope>NUCLEOTIDE SEQUENCE</scope>
    <source>
        <strain evidence="7">IBT 29677</strain>
    </source>
</reference>
<keyword evidence="3" id="KW-0804">Transcription</keyword>
<accession>A0A9X0B4G8</accession>
<organism evidence="7 8">
    <name type="scientific">Penicillium cosmopolitanum</name>
    <dbReference type="NCBI Taxonomy" id="1131564"/>
    <lineage>
        <taxon>Eukaryota</taxon>
        <taxon>Fungi</taxon>
        <taxon>Dikarya</taxon>
        <taxon>Ascomycota</taxon>
        <taxon>Pezizomycotina</taxon>
        <taxon>Eurotiomycetes</taxon>
        <taxon>Eurotiomycetidae</taxon>
        <taxon>Eurotiales</taxon>
        <taxon>Aspergillaceae</taxon>
        <taxon>Penicillium</taxon>
    </lineage>
</organism>
<proteinExistence type="predicted"/>
<keyword evidence="1" id="KW-0805">Transcription regulation</keyword>
<evidence type="ECO:0000256" key="1">
    <source>
        <dbReference type="ARBA" id="ARBA00023015"/>
    </source>
</evidence>
<evidence type="ECO:0000256" key="3">
    <source>
        <dbReference type="ARBA" id="ARBA00023163"/>
    </source>
</evidence>
<feature type="compositionally biased region" description="Low complexity" evidence="5">
    <location>
        <begin position="63"/>
        <end position="92"/>
    </location>
</feature>
<keyword evidence="2" id="KW-0238">DNA-binding</keyword>
<protein>
    <recommendedName>
        <fullName evidence="6">Zn(2)-C6 fungal-type domain-containing protein</fullName>
    </recommendedName>
</protein>
<dbReference type="InterPro" id="IPR036864">
    <property type="entry name" value="Zn2-C6_fun-type_DNA-bd_sf"/>
</dbReference>
<keyword evidence="8" id="KW-1185">Reference proteome</keyword>
<feature type="region of interest" description="Disordered" evidence="5">
    <location>
        <begin position="49"/>
        <end position="106"/>
    </location>
</feature>
<feature type="domain" description="Zn(2)-C6 fungal-type" evidence="6">
    <location>
        <begin position="9"/>
        <end position="38"/>
    </location>
</feature>
<dbReference type="SUPFAM" id="SSF57701">
    <property type="entry name" value="Zn2/Cys6 DNA-binding domain"/>
    <property type="match status" value="1"/>
</dbReference>
<evidence type="ECO:0000259" key="6">
    <source>
        <dbReference type="PROSITE" id="PS50048"/>
    </source>
</evidence>
<dbReference type="PANTHER" id="PTHR38111">
    <property type="entry name" value="ZN(2)-C6 FUNGAL-TYPE DOMAIN-CONTAINING PROTEIN-RELATED"/>
    <property type="match status" value="1"/>
</dbReference>
<evidence type="ECO:0000313" key="7">
    <source>
        <dbReference type="EMBL" id="KAJ5387711.1"/>
    </source>
</evidence>
<dbReference type="Pfam" id="PF00172">
    <property type="entry name" value="Zn_clus"/>
    <property type="match status" value="1"/>
</dbReference>
<dbReference type="SMART" id="SM00066">
    <property type="entry name" value="GAL4"/>
    <property type="match status" value="1"/>
</dbReference>
<evidence type="ECO:0000256" key="2">
    <source>
        <dbReference type="ARBA" id="ARBA00023125"/>
    </source>
</evidence>
<dbReference type="Proteomes" id="UP001147747">
    <property type="component" value="Unassembled WGS sequence"/>
</dbReference>
<dbReference type="GO" id="GO:0008270">
    <property type="term" value="F:zinc ion binding"/>
    <property type="evidence" value="ECO:0007669"/>
    <property type="project" value="InterPro"/>
</dbReference>
<dbReference type="GeneID" id="81373869"/>
<dbReference type="InterPro" id="IPR053178">
    <property type="entry name" value="Osmoadaptation_assoc"/>
</dbReference>
<evidence type="ECO:0000256" key="5">
    <source>
        <dbReference type="SAM" id="MobiDB-lite"/>
    </source>
</evidence>
<dbReference type="Gene3D" id="4.10.240.10">
    <property type="entry name" value="Zn(2)-C6 fungal-type DNA-binding domain"/>
    <property type="match status" value="1"/>
</dbReference>
<evidence type="ECO:0000313" key="8">
    <source>
        <dbReference type="Proteomes" id="UP001147747"/>
    </source>
</evidence>
<gene>
    <name evidence="7" type="ORF">N7509_010252</name>
</gene>
<sequence length="531" mass="58958">MPGVPTGRACDACRKQKKKCDEKQPSCARCLRLKIPCVGSGQVRFKFQEEKQYSTRVRKQHALSTGDSSGSLSDTSSESPSQSQSQSKSPPQAAFTVSATQLPPRRQKRALKKQLLPPESPKLLPSSDISSLAGGFIATIKRTTDLRYNLWWSFGLWLEDVPKRLGTNEALDRAVDTLTTAHSNFSCNRGPSVEALAKHSRALRTLSVYLDDKVHAQSSSTLSAVMVLLICQLFLGPSNRKFSGHAEGAAAILRARKDFGPRDAFEAKLFLSMRGSVLFEGIFNDRINLTPEEWDNLVRNDYDSTTPDGKILLNLSKAPHLMRHGREALRTGTDTTSIRNQVWTIYQDCKTNLSILKHRSVENDFSELFKTASPAGRKFILEFGFAHYQRTYGIGLACTLVFNCMLSALDAYGRGHGQGQGLDDVSVSTTEFDATYLSEEVLDLAQRSVIWKPIGAAYIVVCVSAAWAATSDPLLRARLFSVAIDFNNDFHLRDARVFEREMLHTTEHLRLGTSFQTCAFLEDSSPSMELV</sequence>
<dbReference type="PANTHER" id="PTHR38111:SF11">
    <property type="entry name" value="TRANSCRIPTION FACTOR DOMAIN-CONTAINING PROTEIN-RELATED"/>
    <property type="match status" value="1"/>
</dbReference>
<comment type="caution">
    <text evidence="7">The sequence shown here is derived from an EMBL/GenBank/DDBJ whole genome shotgun (WGS) entry which is preliminary data.</text>
</comment>
<dbReference type="CDD" id="cd00067">
    <property type="entry name" value="GAL4"/>
    <property type="match status" value="1"/>
</dbReference>
<keyword evidence="4" id="KW-0539">Nucleus</keyword>